<dbReference type="InterPro" id="IPR051960">
    <property type="entry name" value="eIF2B_gamma"/>
</dbReference>
<evidence type="ECO:0000256" key="6">
    <source>
        <dbReference type="ARBA" id="ARBA00044196"/>
    </source>
</evidence>
<evidence type="ECO:0000256" key="5">
    <source>
        <dbReference type="ARBA" id="ARBA00022917"/>
    </source>
</evidence>
<dbReference type="InterPro" id="IPR011004">
    <property type="entry name" value="Trimer_LpxA-like_sf"/>
</dbReference>
<organism evidence="11 12">
    <name type="scientific">Neodothiora populina</name>
    <dbReference type="NCBI Taxonomy" id="2781224"/>
    <lineage>
        <taxon>Eukaryota</taxon>
        <taxon>Fungi</taxon>
        <taxon>Dikarya</taxon>
        <taxon>Ascomycota</taxon>
        <taxon>Pezizomycotina</taxon>
        <taxon>Dothideomycetes</taxon>
        <taxon>Dothideomycetidae</taxon>
        <taxon>Dothideales</taxon>
        <taxon>Dothioraceae</taxon>
        <taxon>Neodothiora</taxon>
    </lineage>
</organism>
<dbReference type="Proteomes" id="UP001562354">
    <property type="component" value="Unassembled WGS sequence"/>
</dbReference>
<reference evidence="11 12" key="1">
    <citation type="submission" date="2024-07" db="EMBL/GenBank/DDBJ databases">
        <title>Draft sequence of the Neodothiora populina.</title>
        <authorList>
            <person name="Drown D.D."/>
            <person name="Schuette U.S."/>
            <person name="Buechlein A.B."/>
            <person name="Rusch D.R."/>
            <person name="Winton L.W."/>
            <person name="Adams G.A."/>
        </authorList>
    </citation>
    <scope>NUCLEOTIDE SEQUENCE [LARGE SCALE GENOMIC DNA]</scope>
    <source>
        <strain evidence="11 12">CPC 39397</strain>
    </source>
</reference>
<evidence type="ECO:0000259" key="10">
    <source>
        <dbReference type="Pfam" id="PF25087"/>
    </source>
</evidence>
<feature type="region of interest" description="Disordered" evidence="9">
    <location>
        <begin position="561"/>
        <end position="580"/>
    </location>
</feature>
<comment type="caution">
    <text evidence="11">The sequence shown here is derived from an EMBL/GenBank/DDBJ whole genome shotgun (WGS) entry which is preliminary data.</text>
</comment>
<dbReference type="InterPro" id="IPR029044">
    <property type="entry name" value="Nucleotide-diphossugar_trans"/>
</dbReference>
<comment type="similarity">
    <text evidence="2">Belongs to the eIF-2B gamma/epsilon subunits family.</text>
</comment>
<dbReference type="PANTHER" id="PTHR45989:SF1">
    <property type="entry name" value="TRANSLATION INITIATION FACTOR EIF-2B SUBUNIT GAMMA"/>
    <property type="match status" value="1"/>
</dbReference>
<dbReference type="PANTHER" id="PTHR45989">
    <property type="entry name" value="TRANSLATION INITIATION FACTOR EIF-2B SUBUNIT GAMMA"/>
    <property type="match status" value="1"/>
</dbReference>
<dbReference type="Pfam" id="PF25087">
    <property type="entry name" value="GMPPB_C"/>
    <property type="match status" value="1"/>
</dbReference>
<evidence type="ECO:0000256" key="2">
    <source>
        <dbReference type="ARBA" id="ARBA00007878"/>
    </source>
</evidence>
<dbReference type="CDD" id="cd04652">
    <property type="entry name" value="LbH_eIF2B_gamma_C"/>
    <property type="match status" value="1"/>
</dbReference>
<keyword evidence="4" id="KW-0396">Initiation factor</keyword>
<comment type="subunit">
    <text evidence="8">Component of the translation initiation factor 2B (eIF2B) complex which is a heterodecamer of two sets of five different subunits: alpha, beta, gamma, delta and epsilon. Subunits alpha, beta and delta comprise a regulatory subcomplex and subunits epsilon and gamma comprise a catalytic subcomplex. Within the complex, the hexameric regulatory complex resides at the center, with the two heterodimeric catalytic subcomplexes bound on opposite sides.</text>
</comment>
<protein>
    <recommendedName>
        <fullName evidence="6">Translation initiation factor eIF2B subunit gamma</fullName>
    </recommendedName>
    <alternativeName>
        <fullName evidence="7">eIF2B GDP-GTP exchange factor subunit gamma</fullName>
    </alternativeName>
</protein>
<evidence type="ECO:0000256" key="8">
    <source>
        <dbReference type="ARBA" id="ARBA00046432"/>
    </source>
</evidence>
<gene>
    <name evidence="11" type="ORF">AAFC00_003033</name>
</gene>
<evidence type="ECO:0000313" key="12">
    <source>
        <dbReference type="Proteomes" id="UP001562354"/>
    </source>
</evidence>
<dbReference type="Gene3D" id="2.160.10.10">
    <property type="entry name" value="Hexapeptide repeat proteins"/>
    <property type="match status" value="1"/>
</dbReference>
<dbReference type="SUPFAM" id="SSF51161">
    <property type="entry name" value="Trimeric LpxA-like enzymes"/>
    <property type="match status" value="1"/>
</dbReference>
<dbReference type="InterPro" id="IPR056729">
    <property type="entry name" value="GMPPB_C"/>
</dbReference>
<feature type="domain" description="Mannose-1-phosphate guanyltransferase C-terminal" evidence="10">
    <location>
        <begin position="458"/>
        <end position="519"/>
    </location>
</feature>
<dbReference type="RefSeq" id="XP_069198944.1">
    <property type="nucleotide sequence ID" value="XM_069342443.1"/>
</dbReference>
<proteinExistence type="inferred from homology"/>
<evidence type="ECO:0000313" key="11">
    <source>
        <dbReference type="EMBL" id="KAL1302668.1"/>
    </source>
</evidence>
<sequence>MPHAALPYAGFQAFILCGPGLSLNTFTSNPKEFPKALIPIANRPMVWYPLDWCYRMGVTDITLITPAESAAPLETALAQNPHLTGLPAPRPEVLAPKSLTQTTGTGEIFRLPEIQKAITSDFVVLPCDLICELDGAALLQSWMILEGGLGGATGGIVDGMAVNPSSGGEKSGRRGGLGVWYPTKGLEGVSTKGEETDFIATTPLPPSAVPPPEGSLRPDVEKLVLSIPTSTMKDITEEQKSFPVRHGLLKRHGRIKMKTSHRDAHIYFFPYWIKEMMKKNETFDSVAEDVLGWWAKAGWQDGLADKLGLRDVLEDGHATPDAEDMMMASSMNFGEEEVDLASMSSTSVRRKSASTSMQNLDAFASRVPESARLEAETALTVPPILAYVQPAQSETQPQSLIRRVDTSALLLAISLRLAKLPSINEASSTGASPSAFAHQAKVAHPDMIEKQSRVTETDSLVAENVTIQSRVNIKECVIGVGCTIGSGSRLTRCLLMEGAVVGENVTLTGCILGRRCKVEGSGSKDDDKTRLTDCEVQGGFVVEWGTEAKNEKFMVFEGLSDDEGGMDMGTDEDDAGFDDA</sequence>
<dbReference type="GeneID" id="95976735"/>
<comment type="subcellular location">
    <subcellularLocation>
        <location evidence="1">Cytoplasm</location>
        <location evidence="1">Cytosol</location>
    </subcellularLocation>
</comment>
<accession>A0ABR3P924</accession>
<keyword evidence="12" id="KW-1185">Reference proteome</keyword>
<keyword evidence="5" id="KW-0648">Protein biosynthesis</keyword>
<evidence type="ECO:0000256" key="7">
    <source>
        <dbReference type="ARBA" id="ARBA00044229"/>
    </source>
</evidence>
<evidence type="ECO:0000256" key="3">
    <source>
        <dbReference type="ARBA" id="ARBA00022490"/>
    </source>
</evidence>
<name>A0ABR3P924_9PEZI</name>
<dbReference type="Gene3D" id="3.90.550.10">
    <property type="entry name" value="Spore Coat Polysaccharide Biosynthesis Protein SpsA, Chain A"/>
    <property type="match status" value="1"/>
</dbReference>
<keyword evidence="3" id="KW-0963">Cytoplasm</keyword>
<evidence type="ECO:0000256" key="4">
    <source>
        <dbReference type="ARBA" id="ARBA00022540"/>
    </source>
</evidence>
<evidence type="ECO:0000256" key="1">
    <source>
        <dbReference type="ARBA" id="ARBA00004514"/>
    </source>
</evidence>
<evidence type="ECO:0000256" key="9">
    <source>
        <dbReference type="SAM" id="MobiDB-lite"/>
    </source>
</evidence>
<dbReference type="SUPFAM" id="SSF53448">
    <property type="entry name" value="Nucleotide-diphospho-sugar transferases"/>
    <property type="match status" value="1"/>
</dbReference>
<dbReference type="EMBL" id="JBFMKM010000012">
    <property type="protein sequence ID" value="KAL1302668.1"/>
    <property type="molecule type" value="Genomic_DNA"/>
</dbReference>